<name>A0A7W6EDK9_9HYPH</name>
<dbReference type="PANTHER" id="PTHR43738:SF1">
    <property type="entry name" value="HEMIN TRANSPORT SYSTEM PERMEASE PROTEIN HRTB-RELATED"/>
    <property type="match status" value="1"/>
</dbReference>
<evidence type="ECO:0000256" key="1">
    <source>
        <dbReference type="ARBA" id="ARBA00004651"/>
    </source>
</evidence>
<dbReference type="Pfam" id="PF02687">
    <property type="entry name" value="FtsX"/>
    <property type="match status" value="1"/>
</dbReference>
<dbReference type="InterPro" id="IPR025857">
    <property type="entry name" value="MacB_PCD"/>
</dbReference>
<evidence type="ECO:0000313" key="10">
    <source>
        <dbReference type="EMBL" id="MBB3996735.1"/>
    </source>
</evidence>
<evidence type="ECO:0000259" key="8">
    <source>
        <dbReference type="Pfam" id="PF02687"/>
    </source>
</evidence>
<comment type="subcellular location">
    <subcellularLocation>
        <location evidence="1">Cell membrane</location>
        <topology evidence="1">Multi-pass membrane protein</topology>
    </subcellularLocation>
</comment>
<keyword evidence="3" id="KW-1003">Cell membrane</keyword>
<dbReference type="PIRSF" id="PIRSF031773">
    <property type="entry name" value="DevC"/>
    <property type="match status" value="1"/>
</dbReference>
<feature type="transmembrane region" description="Helical" evidence="7">
    <location>
        <begin position="15"/>
        <end position="33"/>
    </location>
</feature>
<sequence>MTTLIAWRNLRHDPIRFAATVVGIVFAVVLISMQTGMLIGFIRASAGLVENAGADVWVAARGTSNVDQSGILRQPAFYRARAVPGVAEVSRTIIQFTGWRKPAGGTESVIIVGFDPQTGFAAPWNLVEGSVEALAAPNAVMIDRLYAEKLGVTAVGDRVEIAERRAVVVGFTQGVRTFTQSPYVFTSYANALRYTNIEDGDASYMLVKAAPGVEPATLAADLGAVLGKEEVLTTQAFAARTRDYWILTTGAGSALVLGAALGGLVGIIIVAQTLYAATVERLAEYATLSAIGAGSGYLNAIVLKQAMIAGTIGFVIAGTIAWAMAASSTSSPAAILLSPLALALIGVLTLAMCAVSSMLAVRKLYRIDPTSVFR</sequence>
<dbReference type="Pfam" id="PF12704">
    <property type="entry name" value="MacB_PCD"/>
    <property type="match status" value="1"/>
</dbReference>
<dbReference type="GO" id="GO:0005886">
    <property type="term" value="C:plasma membrane"/>
    <property type="evidence" value="ECO:0007669"/>
    <property type="project" value="UniProtKB-SubCell"/>
</dbReference>
<dbReference type="Proteomes" id="UP000542776">
    <property type="component" value="Unassembled WGS sequence"/>
</dbReference>
<evidence type="ECO:0000256" key="4">
    <source>
        <dbReference type="ARBA" id="ARBA00022692"/>
    </source>
</evidence>
<evidence type="ECO:0000313" key="11">
    <source>
        <dbReference type="Proteomes" id="UP000542776"/>
    </source>
</evidence>
<organism evidence="10 11">
    <name type="scientific">Aureimonas pseudogalii</name>
    <dbReference type="NCBI Taxonomy" id="1744844"/>
    <lineage>
        <taxon>Bacteria</taxon>
        <taxon>Pseudomonadati</taxon>
        <taxon>Pseudomonadota</taxon>
        <taxon>Alphaproteobacteria</taxon>
        <taxon>Hyphomicrobiales</taxon>
        <taxon>Aurantimonadaceae</taxon>
        <taxon>Aureimonas</taxon>
    </lineage>
</organism>
<feature type="transmembrane region" description="Helical" evidence="7">
    <location>
        <begin position="282"/>
        <end position="300"/>
    </location>
</feature>
<dbReference type="InterPro" id="IPR051125">
    <property type="entry name" value="ABC-4/HrtB_transporter"/>
</dbReference>
<evidence type="ECO:0000259" key="9">
    <source>
        <dbReference type="Pfam" id="PF12704"/>
    </source>
</evidence>
<feature type="transmembrane region" description="Helical" evidence="7">
    <location>
        <begin position="307"/>
        <end position="327"/>
    </location>
</feature>
<keyword evidence="2" id="KW-0813">Transport</keyword>
<feature type="domain" description="MacB-like periplasmic core" evidence="9">
    <location>
        <begin position="18"/>
        <end position="224"/>
    </location>
</feature>
<gene>
    <name evidence="10" type="ORF">GGR04_000556</name>
</gene>
<keyword evidence="5 7" id="KW-1133">Transmembrane helix</keyword>
<accession>A0A7W6EDK9</accession>
<evidence type="ECO:0000256" key="6">
    <source>
        <dbReference type="ARBA" id="ARBA00023136"/>
    </source>
</evidence>
<dbReference type="RefSeq" id="WP_183197598.1">
    <property type="nucleotide sequence ID" value="NZ_JACIEK010000001.1"/>
</dbReference>
<feature type="transmembrane region" description="Helical" evidence="7">
    <location>
        <begin position="244"/>
        <end position="270"/>
    </location>
</feature>
<keyword evidence="11" id="KW-1185">Reference proteome</keyword>
<proteinExistence type="predicted"/>
<dbReference type="AlphaFoldDB" id="A0A7W6EDK9"/>
<dbReference type="EMBL" id="JACIEK010000001">
    <property type="protein sequence ID" value="MBB3996735.1"/>
    <property type="molecule type" value="Genomic_DNA"/>
</dbReference>
<comment type="caution">
    <text evidence="10">The sequence shown here is derived from an EMBL/GenBank/DDBJ whole genome shotgun (WGS) entry which is preliminary data.</text>
</comment>
<feature type="domain" description="ABC3 transporter permease C-terminal" evidence="8">
    <location>
        <begin position="259"/>
        <end position="369"/>
    </location>
</feature>
<keyword evidence="6 7" id="KW-0472">Membrane</keyword>
<protein>
    <submittedName>
        <fullName evidence="10">Putative ABC transport system permease protein</fullName>
    </submittedName>
</protein>
<dbReference type="PANTHER" id="PTHR43738">
    <property type="entry name" value="ABC TRANSPORTER, MEMBRANE PROTEIN"/>
    <property type="match status" value="1"/>
</dbReference>
<dbReference type="InterPro" id="IPR005891">
    <property type="entry name" value="DevC"/>
</dbReference>
<reference evidence="10 11" key="1">
    <citation type="submission" date="2020-08" db="EMBL/GenBank/DDBJ databases">
        <title>Genomic Encyclopedia of Type Strains, Phase IV (KMG-IV): sequencing the most valuable type-strain genomes for metagenomic binning, comparative biology and taxonomic classification.</title>
        <authorList>
            <person name="Goeker M."/>
        </authorList>
    </citation>
    <scope>NUCLEOTIDE SEQUENCE [LARGE SCALE GENOMIC DNA]</scope>
    <source>
        <strain evidence="10 11">DSM 102238</strain>
    </source>
</reference>
<evidence type="ECO:0000256" key="7">
    <source>
        <dbReference type="SAM" id="Phobius"/>
    </source>
</evidence>
<feature type="transmembrane region" description="Helical" evidence="7">
    <location>
        <begin position="333"/>
        <end position="361"/>
    </location>
</feature>
<dbReference type="InterPro" id="IPR003838">
    <property type="entry name" value="ABC3_permease_C"/>
</dbReference>
<evidence type="ECO:0000256" key="5">
    <source>
        <dbReference type="ARBA" id="ARBA00022989"/>
    </source>
</evidence>
<evidence type="ECO:0000256" key="3">
    <source>
        <dbReference type="ARBA" id="ARBA00022475"/>
    </source>
</evidence>
<keyword evidence="4 7" id="KW-0812">Transmembrane</keyword>
<evidence type="ECO:0000256" key="2">
    <source>
        <dbReference type="ARBA" id="ARBA00022448"/>
    </source>
</evidence>